<comment type="caution">
    <text evidence="1">The sequence shown here is derived from an EMBL/GenBank/DDBJ whole genome shotgun (WGS) entry which is preliminary data.</text>
</comment>
<proteinExistence type="predicted"/>
<keyword evidence="2" id="KW-1185">Reference proteome</keyword>
<dbReference type="Proteomes" id="UP001273505">
    <property type="component" value="Unassembled WGS sequence"/>
</dbReference>
<dbReference type="Gene3D" id="2.60.120.260">
    <property type="entry name" value="Galactose-binding domain-like"/>
    <property type="match status" value="1"/>
</dbReference>
<evidence type="ECO:0000313" key="1">
    <source>
        <dbReference type="EMBL" id="MDX6848728.1"/>
    </source>
</evidence>
<organism evidence="1 2">
    <name type="scientific">Gilvimarinus gilvus</name>
    <dbReference type="NCBI Taxonomy" id="3058038"/>
    <lineage>
        <taxon>Bacteria</taxon>
        <taxon>Pseudomonadati</taxon>
        <taxon>Pseudomonadota</taxon>
        <taxon>Gammaproteobacteria</taxon>
        <taxon>Cellvibrionales</taxon>
        <taxon>Cellvibrionaceae</taxon>
        <taxon>Gilvimarinus</taxon>
    </lineage>
</organism>
<accession>A0ABU4RV20</accession>
<reference evidence="1 2" key="1">
    <citation type="submission" date="2023-11" db="EMBL/GenBank/DDBJ databases">
        <title>Gilvimarinus fulvus sp. nov., isolated from the surface of Kelp.</title>
        <authorList>
            <person name="Sun Y.Y."/>
            <person name="Gong Y."/>
            <person name="Du Z.J."/>
        </authorList>
    </citation>
    <scope>NUCLEOTIDE SEQUENCE [LARGE SCALE GENOMIC DNA]</scope>
    <source>
        <strain evidence="1 2">SDUM040013</strain>
    </source>
</reference>
<protein>
    <submittedName>
        <fullName evidence="1">Uncharacterized protein</fullName>
    </submittedName>
</protein>
<evidence type="ECO:0000313" key="2">
    <source>
        <dbReference type="Proteomes" id="UP001273505"/>
    </source>
</evidence>
<sequence>MQVIKGCGLLILAVWLGLMAGCDRSGSEPDQASSSSSSTAPDYVAPDPGYLKSAVFELSEQGQLANWTLLQHSSDTSYSVTVDDGVLSLTRTGDEPWGKVRQLLKGDAVKPLLGKTLKFSADIKADFTSQWGEAMEPPAMTVLVKGVRVGAPAMLGKSIIVSKKTPVSDLSMGVSWHRYSVEFTLPTAAEVRGIDLELSFLMTEGGTMYVRGPALIEASE</sequence>
<dbReference type="PROSITE" id="PS51257">
    <property type="entry name" value="PROKAR_LIPOPROTEIN"/>
    <property type="match status" value="1"/>
</dbReference>
<name>A0ABU4RV20_9GAMM</name>
<dbReference type="RefSeq" id="WP_302724069.1">
    <property type="nucleotide sequence ID" value="NZ_JAULRU010000731.1"/>
</dbReference>
<dbReference type="EMBL" id="JAXAFO010000006">
    <property type="protein sequence ID" value="MDX6848728.1"/>
    <property type="molecule type" value="Genomic_DNA"/>
</dbReference>
<gene>
    <name evidence="1" type="ORF">SCD92_05110</name>
</gene>